<protein>
    <submittedName>
        <fullName evidence="1">Uncharacterized protein</fullName>
    </submittedName>
</protein>
<sequence>MWNGQRENLQFISGQISYFHKKALNIIELDIVKVPLYLIFTVEVISLIC</sequence>
<accession>A0A212K7G7</accession>
<name>A0A212K7G7_9BACT</name>
<evidence type="ECO:0000313" key="1">
    <source>
        <dbReference type="EMBL" id="SBW07651.1"/>
    </source>
</evidence>
<reference evidence="1" key="1">
    <citation type="submission" date="2016-04" db="EMBL/GenBank/DDBJ databases">
        <authorList>
            <person name="Evans L.H."/>
            <person name="Alamgir A."/>
            <person name="Owens N."/>
            <person name="Weber N.D."/>
            <person name="Virtaneva K."/>
            <person name="Barbian K."/>
            <person name="Babar A."/>
            <person name="Rosenke K."/>
        </authorList>
    </citation>
    <scope>NUCLEOTIDE SEQUENCE</scope>
    <source>
        <strain evidence="1">86-1</strain>
    </source>
</reference>
<gene>
    <name evidence="1" type="ORF">KL86DYS1_31723</name>
</gene>
<dbReference type="AlphaFoldDB" id="A0A212K7G7"/>
<organism evidence="1">
    <name type="scientific">uncultured Dysgonomonas sp</name>
    <dbReference type="NCBI Taxonomy" id="206096"/>
    <lineage>
        <taxon>Bacteria</taxon>
        <taxon>Pseudomonadati</taxon>
        <taxon>Bacteroidota</taxon>
        <taxon>Bacteroidia</taxon>
        <taxon>Bacteroidales</taxon>
        <taxon>Dysgonomonadaceae</taxon>
        <taxon>Dysgonomonas</taxon>
        <taxon>environmental samples</taxon>
    </lineage>
</organism>
<proteinExistence type="predicted"/>
<dbReference type="EMBL" id="FLUM01000003">
    <property type="protein sequence ID" value="SBW07651.1"/>
    <property type="molecule type" value="Genomic_DNA"/>
</dbReference>